<dbReference type="InterPro" id="IPR046953">
    <property type="entry name" value="Spore_GerAC-like_C"/>
</dbReference>
<evidence type="ECO:0000256" key="5">
    <source>
        <dbReference type="ARBA" id="ARBA00023136"/>
    </source>
</evidence>
<evidence type="ECO:0000313" key="10">
    <source>
        <dbReference type="EMBL" id="GAF10124.1"/>
    </source>
</evidence>
<sequence length="397" mass="43835">MRRIILAAMLLTCPFWLTGCWDRKEINDVAFVMGSAVDREGELYRSTLQIALPGQLGGVGSKGGGGGTGGGNKSYYIESKTGLSLRESNQEIQAGNSRILSFAHRRSLLIGEEFAKQGIGRMMDQFARIPQNRLSSLVAITSGPAYKLLDAEAPMEQFPSEMIRELLAEYTKKPDSLKKLLNTLLSEGIDCSLPYIGVRSGTPEGIEEFKNNIQIVGIALFRGDKMVGKMEGPHVSMLTMAMNQAPNPEIIVDGPGGKGHISIRFSDNTVKQIPVIHGDDVTMHMNVYAKGSIIENNTLTSLSGTKNLLDLEKRVSKEIIDSVLSSIRLLQEKYKVDSMGFGRTISQSKPRDWARMKNRWRELYPDVKVVIHTQLHIENIGAVDKPIGEKEVKDSND</sequence>
<dbReference type="Proteomes" id="UP000019364">
    <property type="component" value="Unassembled WGS sequence"/>
</dbReference>
<dbReference type="AlphaFoldDB" id="W7Z749"/>
<evidence type="ECO:0000259" key="9">
    <source>
        <dbReference type="Pfam" id="PF25198"/>
    </source>
</evidence>
<comment type="caution">
    <text evidence="10">The sequence shown here is derived from an EMBL/GenBank/DDBJ whole genome shotgun (WGS) entry which is preliminary data.</text>
</comment>
<keyword evidence="4" id="KW-0732">Signal</keyword>
<dbReference type="InterPro" id="IPR008844">
    <property type="entry name" value="Spore_GerAC-like"/>
</dbReference>
<dbReference type="InterPro" id="IPR038501">
    <property type="entry name" value="Spore_GerAC_C_sf"/>
</dbReference>
<evidence type="ECO:0000256" key="4">
    <source>
        <dbReference type="ARBA" id="ARBA00022729"/>
    </source>
</evidence>
<dbReference type="Gene3D" id="3.30.300.210">
    <property type="entry name" value="Nutrient germinant receptor protein C, domain 3"/>
    <property type="match status" value="1"/>
</dbReference>
<keyword evidence="6" id="KW-0564">Palmitate</keyword>
<dbReference type="EMBL" id="BAVZ01000018">
    <property type="protein sequence ID" value="GAF10124.1"/>
    <property type="molecule type" value="Genomic_DNA"/>
</dbReference>
<evidence type="ECO:0000259" key="8">
    <source>
        <dbReference type="Pfam" id="PF05504"/>
    </source>
</evidence>
<gene>
    <name evidence="10" type="ORF">JCM16418_4299</name>
</gene>
<feature type="domain" description="Spore germination protein N-terminal" evidence="9">
    <location>
        <begin position="22"/>
        <end position="197"/>
    </location>
</feature>
<reference evidence="10 11" key="1">
    <citation type="journal article" date="2014" name="Genome Announc.">
        <title>Draft Genome Sequence of Paenibacillus pini JCM 16418T, Isolated from the Rhizosphere of Pine Tree.</title>
        <authorList>
            <person name="Yuki M."/>
            <person name="Oshima K."/>
            <person name="Suda W."/>
            <person name="Oshida Y."/>
            <person name="Kitamura K."/>
            <person name="Iida Y."/>
            <person name="Hattori M."/>
            <person name="Ohkuma M."/>
        </authorList>
    </citation>
    <scope>NUCLEOTIDE SEQUENCE [LARGE SCALE GENOMIC DNA]</scope>
    <source>
        <strain evidence="10 11">JCM 16418</strain>
    </source>
</reference>
<keyword evidence="11" id="KW-1185">Reference proteome</keyword>
<dbReference type="STRING" id="1236976.JCM16418_4299"/>
<feature type="domain" description="Spore germination GerAC-like C-terminal" evidence="8">
    <location>
        <begin position="217"/>
        <end position="381"/>
    </location>
</feature>
<protein>
    <submittedName>
        <fullName evidence="10">Spore germination protein GerKC</fullName>
    </submittedName>
</protein>
<evidence type="ECO:0000256" key="6">
    <source>
        <dbReference type="ARBA" id="ARBA00023139"/>
    </source>
</evidence>
<dbReference type="eggNOG" id="ENOG502Z9N7">
    <property type="taxonomic scope" value="Bacteria"/>
</dbReference>
<dbReference type="OrthoDB" id="9816067at2"/>
<dbReference type="Pfam" id="PF05504">
    <property type="entry name" value="Spore_GerAC"/>
    <property type="match status" value="1"/>
</dbReference>
<organism evidence="10 11">
    <name type="scientific">Paenibacillus pini JCM 16418</name>
    <dbReference type="NCBI Taxonomy" id="1236976"/>
    <lineage>
        <taxon>Bacteria</taxon>
        <taxon>Bacillati</taxon>
        <taxon>Bacillota</taxon>
        <taxon>Bacilli</taxon>
        <taxon>Bacillales</taxon>
        <taxon>Paenibacillaceae</taxon>
        <taxon>Paenibacillus</taxon>
    </lineage>
</organism>
<keyword evidence="5" id="KW-0472">Membrane</keyword>
<evidence type="ECO:0000313" key="11">
    <source>
        <dbReference type="Proteomes" id="UP000019364"/>
    </source>
</evidence>
<keyword evidence="7" id="KW-0449">Lipoprotein</keyword>
<comment type="subcellular location">
    <subcellularLocation>
        <location evidence="1">Membrane</location>
        <topology evidence="1">Lipid-anchor</topology>
    </subcellularLocation>
</comment>
<accession>W7Z749</accession>
<dbReference type="InterPro" id="IPR057336">
    <property type="entry name" value="GerAC_N"/>
</dbReference>
<dbReference type="PANTHER" id="PTHR35789">
    <property type="entry name" value="SPORE GERMINATION PROTEIN B3"/>
    <property type="match status" value="1"/>
</dbReference>
<evidence type="ECO:0000256" key="7">
    <source>
        <dbReference type="ARBA" id="ARBA00023288"/>
    </source>
</evidence>
<comment type="similarity">
    <text evidence="2">Belongs to the GerABKC lipoprotein family.</text>
</comment>
<dbReference type="PROSITE" id="PS51257">
    <property type="entry name" value="PROKAR_LIPOPROTEIN"/>
    <property type="match status" value="1"/>
</dbReference>
<dbReference type="GO" id="GO:0009847">
    <property type="term" value="P:spore germination"/>
    <property type="evidence" value="ECO:0007669"/>
    <property type="project" value="InterPro"/>
</dbReference>
<keyword evidence="3" id="KW-0309">Germination</keyword>
<dbReference type="PANTHER" id="PTHR35789:SF1">
    <property type="entry name" value="SPORE GERMINATION PROTEIN B3"/>
    <property type="match status" value="1"/>
</dbReference>
<dbReference type="RefSeq" id="WP_036652279.1">
    <property type="nucleotide sequence ID" value="NZ_BAVZ01000018.1"/>
</dbReference>
<evidence type="ECO:0000256" key="2">
    <source>
        <dbReference type="ARBA" id="ARBA00007886"/>
    </source>
</evidence>
<evidence type="ECO:0000256" key="1">
    <source>
        <dbReference type="ARBA" id="ARBA00004635"/>
    </source>
</evidence>
<proteinExistence type="inferred from homology"/>
<name>W7Z749_9BACL</name>
<evidence type="ECO:0000256" key="3">
    <source>
        <dbReference type="ARBA" id="ARBA00022544"/>
    </source>
</evidence>
<dbReference type="NCBIfam" id="TIGR02887">
    <property type="entry name" value="spore_ger_x_C"/>
    <property type="match status" value="1"/>
</dbReference>
<dbReference type="GO" id="GO:0016020">
    <property type="term" value="C:membrane"/>
    <property type="evidence" value="ECO:0007669"/>
    <property type="project" value="UniProtKB-SubCell"/>
</dbReference>
<dbReference type="Pfam" id="PF25198">
    <property type="entry name" value="Spore_GerAC_N"/>
    <property type="match status" value="1"/>
</dbReference>